<reference evidence="1 2" key="1">
    <citation type="journal article" date="2018" name="Nat. Biotechnol.">
        <title>A standardized bacterial taxonomy based on genome phylogeny substantially revises the tree of life.</title>
        <authorList>
            <person name="Parks D.H."/>
            <person name="Chuvochina M."/>
            <person name="Waite D.W."/>
            <person name="Rinke C."/>
            <person name="Skarshewski A."/>
            <person name="Chaumeil P.A."/>
            <person name="Hugenholtz P."/>
        </authorList>
    </citation>
    <scope>NUCLEOTIDE SEQUENCE [LARGE SCALE GENOMIC DNA]</scope>
    <source>
        <strain evidence="1">UBA11482</strain>
    </source>
</reference>
<sequence length="375" mass="43498">MNTHFFKGLFTSLLLSLNFVIYASNSNIEWMNGYIITHSNDTIHGILGYRNGNGDWRECLFKNSPQSEIITYIPEEIISYGYEKGLTYVSKEIDIPHFKKYVFIETLLTGNINLYYLKIGVCPEYPDGKSSFIAEAPSGKMIELKEDKNLKTENITRQQNRAKLNFLFTEYPELKSQIDNIRIDRKSLIKLFSNFHKIICADFSCVSYKEKNSPRRWWITPQAGAVINHYNDLNGWHPGFAIGSFVTTNLSKFSDRFVFNIGLELNTSPDYLYWTEFPSSKKGWSYTLTNYYTIESRVMNGTARPFFEIGVHHGYFIAQQYKAKNAINVYNWGIIAGIGMYLHLKKCELPIRIRYCYGNKVDMATLTIGYTFKLK</sequence>
<evidence type="ECO:0000313" key="2">
    <source>
        <dbReference type="Proteomes" id="UP000262954"/>
    </source>
</evidence>
<proteinExistence type="predicted"/>
<gene>
    <name evidence="1" type="ORF">DDY73_01915</name>
</gene>
<evidence type="ECO:0008006" key="3">
    <source>
        <dbReference type="Google" id="ProtNLM"/>
    </source>
</evidence>
<dbReference type="AlphaFoldDB" id="A0A316R5F6"/>
<evidence type="ECO:0000313" key="1">
    <source>
        <dbReference type="EMBL" id="HBJ07737.1"/>
    </source>
</evidence>
<comment type="caution">
    <text evidence="1">The sequence shown here is derived from an EMBL/GenBank/DDBJ whole genome shotgun (WGS) entry which is preliminary data.</text>
</comment>
<organism evidence="1 2">
    <name type="scientific">Coprobacter fastidiosus</name>
    <dbReference type="NCBI Taxonomy" id="1099853"/>
    <lineage>
        <taxon>Bacteria</taxon>
        <taxon>Pseudomonadati</taxon>
        <taxon>Bacteroidota</taxon>
        <taxon>Bacteroidia</taxon>
        <taxon>Bacteroidales</taxon>
        <taxon>Barnesiellaceae</taxon>
        <taxon>Coprobacter</taxon>
    </lineage>
</organism>
<dbReference type="Proteomes" id="UP000262954">
    <property type="component" value="Unassembled WGS sequence"/>
</dbReference>
<protein>
    <recommendedName>
        <fullName evidence="3">Outer membrane protein beta-barrel domain-containing protein</fullName>
    </recommendedName>
</protein>
<dbReference type="EMBL" id="DNWC01000028">
    <property type="protein sequence ID" value="HBJ07737.1"/>
    <property type="molecule type" value="Genomic_DNA"/>
</dbReference>
<accession>A0A316R5F6</accession>
<name>A0A316R5F6_9BACT</name>